<feature type="domain" description="HMA" evidence="17">
    <location>
        <begin position="1"/>
        <end position="64"/>
    </location>
</feature>
<evidence type="ECO:0000256" key="6">
    <source>
        <dbReference type="ARBA" id="ARBA00022737"/>
    </source>
</evidence>
<dbReference type="GO" id="GO:0012510">
    <property type="term" value="C:trans-Golgi network transport vesicle membrane"/>
    <property type="evidence" value="ECO:0007669"/>
    <property type="project" value="EnsemblFungi"/>
</dbReference>
<keyword evidence="14" id="KW-0406">Ion transport</keyword>
<dbReference type="InterPro" id="IPR023299">
    <property type="entry name" value="ATPase_P-typ_cyto_dom_N"/>
</dbReference>
<dbReference type="GO" id="GO:0055070">
    <property type="term" value="P:copper ion homeostasis"/>
    <property type="evidence" value="ECO:0007669"/>
    <property type="project" value="TreeGrafter"/>
</dbReference>
<dbReference type="Gene3D" id="3.30.70.100">
    <property type="match status" value="2"/>
</dbReference>
<feature type="transmembrane region" description="Helical" evidence="16">
    <location>
        <begin position="850"/>
        <end position="870"/>
    </location>
</feature>
<dbReference type="PRINTS" id="PR00119">
    <property type="entry name" value="CATATPASE"/>
</dbReference>
<dbReference type="InterPro" id="IPR044492">
    <property type="entry name" value="P_typ_ATPase_HD_dom"/>
</dbReference>
<comment type="subcellular location">
    <subcellularLocation>
        <location evidence="1">Endomembrane system</location>
        <topology evidence="1">Multi-pass membrane protein</topology>
    </subcellularLocation>
    <subcellularLocation>
        <location evidence="16">Membrane</location>
    </subcellularLocation>
</comment>
<feature type="transmembrane region" description="Helical" evidence="16">
    <location>
        <begin position="174"/>
        <end position="195"/>
    </location>
</feature>
<dbReference type="GO" id="GO:0016887">
    <property type="term" value="F:ATP hydrolysis activity"/>
    <property type="evidence" value="ECO:0007669"/>
    <property type="project" value="InterPro"/>
</dbReference>
<evidence type="ECO:0000256" key="10">
    <source>
        <dbReference type="ARBA" id="ARBA00022842"/>
    </source>
</evidence>
<organism evidence="18 19">
    <name type="scientific">Tortispora caseinolytica NRRL Y-17796</name>
    <dbReference type="NCBI Taxonomy" id="767744"/>
    <lineage>
        <taxon>Eukaryota</taxon>
        <taxon>Fungi</taxon>
        <taxon>Dikarya</taxon>
        <taxon>Ascomycota</taxon>
        <taxon>Saccharomycotina</taxon>
        <taxon>Trigonopsidomycetes</taxon>
        <taxon>Trigonopsidales</taxon>
        <taxon>Trigonopsidaceae</taxon>
        <taxon>Tortispora</taxon>
    </lineage>
</organism>
<dbReference type="Gene3D" id="3.40.1110.10">
    <property type="entry name" value="Calcium-transporting ATPase, cytoplasmic domain N"/>
    <property type="match status" value="1"/>
</dbReference>
<feature type="domain" description="HMA" evidence="17">
    <location>
        <begin position="81"/>
        <end position="147"/>
    </location>
</feature>
<dbReference type="InterPro" id="IPR036412">
    <property type="entry name" value="HAD-like_sf"/>
</dbReference>
<dbReference type="PROSITE" id="PS50846">
    <property type="entry name" value="HMA_2"/>
    <property type="match status" value="2"/>
</dbReference>
<feature type="non-terminal residue" evidence="18">
    <location>
        <position position="1"/>
    </location>
</feature>
<dbReference type="InterPro" id="IPR017969">
    <property type="entry name" value="Heavy-metal-associated_CS"/>
</dbReference>
<dbReference type="GO" id="GO:0006879">
    <property type="term" value="P:intracellular iron ion homeostasis"/>
    <property type="evidence" value="ECO:0007669"/>
    <property type="project" value="EnsemblFungi"/>
</dbReference>
<dbReference type="InterPro" id="IPR006121">
    <property type="entry name" value="HMA_dom"/>
</dbReference>
<dbReference type="SFLD" id="SFLDF00027">
    <property type="entry name" value="p-type_atpase"/>
    <property type="match status" value="1"/>
</dbReference>
<evidence type="ECO:0000313" key="19">
    <source>
        <dbReference type="Proteomes" id="UP000095023"/>
    </source>
</evidence>
<dbReference type="SUPFAM" id="SSF81665">
    <property type="entry name" value="Calcium ATPase, transmembrane domain M"/>
    <property type="match status" value="1"/>
</dbReference>
<dbReference type="PRINTS" id="PR00942">
    <property type="entry name" value="CUATPASEI"/>
</dbReference>
<comment type="similarity">
    <text evidence="2 16">Belongs to the cation transport ATPase (P-type) (TC 3.A.3) family. Type IB subfamily.</text>
</comment>
<dbReference type="PANTHER" id="PTHR43520">
    <property type="entry name" value="ATP7, ISOFORM B"/>
    <property type="match status" value="1"/>
</dbReference>
<dbReference type="SUPFAM" id="SSF55008">
    <property type="entry name" value="HMA, heavy metal-associated domain"/>
    <property type="match status" value="2"/>
</dbReference>
<feature type="non-terminal residue" evidence="18">
    <location>
        <position position="873"/>
    </location>
</feature>
<dbReference type="EMBL" id="KV453843">
    <property type="protein sequence ID" value="ODV89317.1"/>
    <property type="molecule type" value="Genomic_DNA"/>
</dbReference>
<dbReference type="NCBIfam" id="TIGR01525">
    <property type="entry name" value="ATPase-IB_hvy"/>
    <property type="match status" value="1"/>
</dbReference>
<sequence>YIAISGMTCSACTSSVTAALKAISGVYDVQVALVTEQARVVYSPSQVSPEKLIQAVENCGFDASVDSLPSDRSQAELHRDEIAEIAIYGMTCSACTNSVTAALLSLDGVSSAQVSLATETARVSYDLSKVGIRDVIEVIQNCGFDAVPAHSLTRRNQALALLRVKDVIFWRKQVIICLLFALPVFVLCVVIDKYIQSLQRYIQFQIVRGLFFDQLLALVLTIPLQFGVGIRFLKSGYASIKHGYASMDVLVTLSTSMSFWFSVFSMLYSIISGSSKRPTVMFEMPTMIFLFVVIGKYLENRAKGQMSQALSELMQLTPPVATIYSSKSDIDDAQAQVNSDIVQKGDIVILRPGMRAPADGIVIAGSSSTDESHLTGESIPVSKELGSPIISGSINLDGRIDFTVTRSGSRTRLSQIVDLIRTAQSKSTPIQRFGDKVSAVFVYTILSLALFTFLFWLTVCYLDIRLPKVFADTRATSGRKGELFLCFQLAVTVITVACPCAIGLATPTAVMVGTGVGAQHGILFKGGDSLEISSQATHVIFDKTGTLTYGQLTVSKCELDKSWSKLSNLWYALVIATEEASQHPIAISIVRELEKKLHKDSLTDHVSIKSFTSNTGNGVSAVAQYDKQIFDMKIGSSAFLLSLGIKIDSDLLSRESLTSDSMVFVSINGNLSGTISLLDRVRHEASDAVHLLMNAGITVAIVSGDSEKSVETVAKTVGIPKNCTFSRISPEGKLSIIPFYRSRRPVVIFVGDGINDSPALAAADLGIAIASGTEIAIETADCVLTKGNGADQQSGTQHDVLLDVYSAIDLSAAILRRIKYNYIWATIYNLIMIPFAMGAFLPLGIMLTPIFGSAAMALSSVSVIMGSLLLKNW</sequence>
<evidence type="ECO:0000256" key="16">
    <source>
        <dbReference type="RuleBase" id="RU362081"/>
    </source>
</evidence>
<keyword evidence="12 16" id="KW-1133">Transmembrane helix</keyword>
<dbReference type="InterPro" id="IPR008250">
    <property type="entry name" value="ATPase_P-typ_transduc_dom_A_sf"/>
</dbReference>
<evidence type="ECO:0000313" key="18">
    <source>
        <dbReference type="EMBL" id="ODV89317.1"/>
    </source>
</evidence>
<dbReference type="PROSITE" id="PS01047">
    <property type="entry name" value="HMA_1"/>
    <property type="match status" value="2"/>
</dbReference>
<dbReference type="Proteomes" id="UP000095023">
    <property type="component" value="Unassembled WGS sequence"/>
</dbReference>
<evidence type="ECO:0000256" key="7">
    <source>
        <dbReference type="ARBA" id="ARBA00022741"/>
    </source>
</evidence>
<feature type="transmembrane region" description="Helical" evidence="16">
    <location>
        <begin position="822"/>
        <end position="844"/>
    </location>
</feature>
<keyword evidence="7 16" id="KW-0547">Nucleotide-binding</keyword>
<dbReference type="Gene3D" id="2.70.150.10">
    <property type="entry name" value="Calcium-transporting ATPase, cytoplasmic transduction domain A"/>
    <property type="match status" value="1"/>
</dbReference>
<dbReference type="GO" id="GO:0005507">
    <property type="term" value="F:copper ion binding"/>
    <property type="evidence" value="ECO:0007669"/>
    <property type="project" value="EnsemblFungi"/>
</dbReference>
<evidence type="ECO:0000256" key="14">
    <source>
        <dbReference type="ARBA" id="ARBA00023065"/>
    </source>
</evidence>
<evidence type="ECO:0000259" key="17">
    <source>
        <dbReference type="PROSITE" id="PS50846"/>
    </source>
</evidence>
<name>A0A1E4TC65_9ASCO</name>
<evidence type="ECO:0000256" key="4">
    <source>
        <dbReference type="ARBA" id="ARBA00022692"/>
    </source>
</evidence>
<dbReference type="InterPro" id="IPR036163">
    <property type="entry name" value="HMA_dom_sf"/>
</dbReference>
<gene>
    <name evidence="18" type="ORF">CANCADRAFT_19929</name>
</gene>
<keyword evidence="4 16" id="KW-0812">Transmembrane</keyword>
<evidence type="ECO:0000256" key="3">
    <source>
        <dbReference type="ARBA" id="ARBA00022448"/>
    </source>
</evidence>
<evidence type="ECO:0000256" key="2">
    <source>
        <dbReference type="ARBA" id="ARBA00006024"/>
    </source>
</evidence>
<dbReference type="Pfam" id="PF00403">
    <property type="entry name" value="HMA"/>
    <property type="match status" value="2"/>
</dbReference>
<keyword evidence="3" id="KW-0813">Transport</keyword>
<keyword evidence="15 16" id="KW-0472">Membrane</keyword>
<dbReference type="Pfam" id="PF00702">
    <property type="entry name" value="Hydrolase"/>
    <property type="match status" value="1"/>
</dbReference>
<feature type="transmembrane region" description="Helical" evidence="16">
    <location>
        <begin position="440"/>
        <end position="464"/>
    </location>
</feature>
<evidence type="ECO:0000256" key="11">
    <source>
        <dbReference type="ARBA" id="ARBA00022967"/>
    </source>
</evidence>
<evidence type="ECO:0000256" key="8">
    <source>
        <dbReference type="ARBA" id="ARBA00022796"/>
    </source>
</evidence>
<evidence type="ECO:0000256" key="1">
    <source>
        <dbReference type="ARBA" id="ARBA00004127"/>
    </source>
</evidence>
<dbReference type="InterPro" id="IPR023298">
    <property type="entry name" value="ATPase_P-typ_TM_dom_sf"/>
</dbReference>
<dbReference type="NCBIfam" id="TIGR01494">
    <property type="entry name" value="ATPase_P-type"/>
    <property type="match status" value="2"/>
</dbReference>
<dbReference type="CDD" id="cd00371">
    <property type="entry name" value="HMA"/>
    <property type="match status" value="2"/>
</dbReference>
<dbReference type="Pfam" id="PF00122">
    <property type="entry name" value="E1-E2_ATPase"/>
    <property type="match status" value="1"/>
</dbReference>
<feature type="transmembrane region" description="Helical" evidence="16">
    <location>
        <begin position="245"/>
        <end position="268"/>
    </location>
</feature>
<keyword evidence="5 16" id="KW-0479">Metal-binding</keyword>
<dbReference type="InterPro" id="IPR001757">
    <property type="entry name" value="P_typ_ATPase"/>
</dbReference>
<dbReference type="Gene3D" id="3.40.50.1000">
    <property type="entry name" value="HAD superfamily/HAD-like"/>
    <property type="match status" value="1"/>
</dbReference>
<dbReference type="PROSITE" id="PS00154">
    <property type="entry name" value="ATPASE_E1_E2"/>
    <property type="match status" value="1"/>
</dbReference>
<dbReference type="NCBIfam" id="TIGR00003">
    <property type="entry name" value="copper ion binding protein"/>
    <property type="match status" value="1"/>
</dbReference>
<dbReference type="PANTHER" id="PTHR43520:SF8">
    <property type="entry name" value="P-TYPE CU(+) TRANSPORTER"/>
    <property type="match status" value="1"/>
</dbReference>
<dbReference type="GO" id="GO:0060003">
    <property type="term" value="P:copper ion export"/>
    <property type="evidence" value="ECO:0007669"/>
    <property type="project" value="EnsemblFungi"/>
</dbReference>
<dbReference type="OrthoDB" id="432719at2759"/>
<keyword evidence="8" id="KW-0187">Copper transport</keyword>
<dbReference type="SFLD" id="SFLDG00002">
    <property type="entry name" value="C1.7:_P-type_atpase_like"/>
    <property type="match status" value="1"/>
</dbReference>
<keyword evidence="6" id="KW-0677">Repeat</keyword>
<dbReference type="SUPFAM" id="SSF56784">
    <property type="entry name" value="HAD-like"/>
    <property type="match status" value="1"/>
</dbReference>
<dbReference type="InterPro" id="IPR059000">
    <property type="entry name" value="ATPase_P-type_domA"/>
</dbReference>
<keyword evidence="19" id="KW-1185">Reference proteome</keyword>
<dbReference type="FunFam" id="2.70.150.10:FF:000002">
    <property type="entry name" value="Copper-transporting ATPase 1, putative"/>
    <property type="match status" value="1"/>
</dbReference>
<evidence type="ECO:0000256" key="15">
    <source>
        <dbReference type="ARBA" id="ARBA00023136"/>
    </source>
</evidence>
<dbReference type="FunFam" id="3.30.70.100:FF:000005">
    <property type="entry name" value="Copper-exporting P-type ATPase A"/>
    <property type="match status" value="2"/>
</dbReference>
<accession>A0A1E4TC65</accession>
<keyword evidence="13" id="KW-0186">Copper</keyword>
<dbReference type="InterPro" id="IPR006122">
    <property type="entry name" value="HMA_Cu_ion-bd"/>
</dbReference>
<feature type="transmembrane region" description="Helical" evidence="16">
    <location>
        <begin position="280"/>
        <end position="298"/>
    </location>
</feature>
<evidence type="ECO:0000256" key="13">
    <source>
        <dbReference type="ARBA" id="ARBA00023008"/>
    </source>
</evidence>
<reference evidence="19" key="1">
    <citation type="submission" date="2016-02" db="EMBL/GenBank/DDBJ databases">
        <title>Comparative genomics of biotechnologically important yeasts.</title>
        <authorList>
            <consortium name="DOE Joint Genome Institute"/>
            <person name="Riley R."/>
            <person name="Haridas S."/>
            <person name="Wolfe K.H."/>
            <person name="Lopes M.R."/>
            <person name="Hittinger C.T."/>
            <person name="Goker M."/>
            <person name="Salamov A."/>
            <person name="Wisecaver J."/>
            <person name="Long T.M."/>
            <person name="Aerts A.L."/>
            <person name="Barry K."/>
            <person name="Choi C."/>
            <person name="Clum A."/>
            <person name="Coughlan A.Y."/>
            <person name="Deshpande S."/>
            <person name="Douglass A.P."/>
            <person name="Hanson S.J."/>
            <person name="Klenk H.-P."/>
            <person name="Labutti K."/>
            <person name="Lapidus A."/>
            <person name="Lindquist E."/>
            <person name="Lipzen A."/>
            <person name="Meier-Kolthoff J.P."/>
            <person name="Ohm R.A."/>
            <person name="Otillar R.P."/>
            <person name="Pangilinan J."/>
            <person name="Peng Y."/>
            <person name="Rokas A."/>
            <person name="Rosa C.A."/>
            <person name="Scheuner C."/>
            <person name="Sibirny A.A."/>
            <person name="Slot J.C."/>
            <person name="Stielow J.B."/>
            <person name="Sun H."/>
            <person name="Kurtzman C.P."/>
            <person name="Blackwell M."/>
            <person name="Jeffries T.W."/>
            <person name="Grigoriev I.V."/>
        </authorList>
    </citation>
    <scope>NUCLEOTIDE SEQUENCE [LARGE SCALE GENOMIC DNA]</scope>
    <source>
        <strain evidence="19">NRRL Y-17796</strain>
    </source>
</reference>
<proteinExistence type="inferred from homology"/>
<feature type="transmembrane region" description="Helical" evidence="16">
    <location>
        <begin position="215"/>
        <end position="233"/>
    </location>
</feature>
<keyword evidence="11" id="KW-1278">Translocase</keyword>
<protein>
    <recommendedName>
        <fullName evidence="17">HMA domain-containing protein</fullName>
    </recommendedName>
</protein>
<evidence type="ECO:0000256" key="9">
    <source>
        <dbReference type="ARBA" id="ARBA00022840"/>
    </source>
</evidence>
<evidence type="ECO:0000256" key="12">
    <source>
        <dbReference type="ARBA" id="ARBA00022989"/>
    </source>
</evidence>
<dbReference type="AlphaFoldDB" id="A0A1E4TC65"/>
<dbReference type="InterPro" id="IPR027256">
    <property type="entry name" value="P-typ_ATPase_IB"/>
</dbReference>
<keyword evidence="10" id="KW-0460">Magnesium</keyword>
<keyword evidence="9 16" id="KW-0067">ATP-binding</keyword>
<evidence type="ECO:0000256" key="5">
    <source>
        <dbReference type="ARBA" id="ARBA00022723"/>
    </source>
</evidence>
<dbReference type="GO" id="GO:0005524">
    <property type="term" value="F:ATP binding"/>
    <property type="evidence" value="ECO:0007669"/>
    <property type="project" value="UniProtKB-UniRule"/>
</dbReference>
<dbReference type="SUPFAM" id="SSF81653">
    <property type="entry name" value="Calcium ATPase, transduction domain A"/>
    <property type="match status" value="1"/>
</dbReference>
<dbReference type="InterPro" id="IPR018303">
    <property type="entry name" value="ATPase_P-typ_P_site"/>
</dbReference>
<dbReference type="GO" id="GO:0043682">
    <property type="term" value="F:P-type divalent copper transporter activity"/>
    <property type="evidence" value="ECO:0007669"/>
    <property type="project" value="TreeGrafter"/>
</dbReference>
<dbReference type="SFLD" id="SFLDS00003">
    <property type="entry name" value="Haloacid_Dehalogenase"/>
    <property type="match status" value="1"/>
</dbReference>
<feature type="transmembrane region" description="Helical" evidence="16">
    <location>
        <begin position="484"/>
        <end position="505"/>
    </location>
</feature>
<dbReference type="InterPro" id="IPR023214">
    <property type="entry name" value="HAD_sf"/>
</dbReference>